<gene>
    <name evidence="2" type="ORF">ElP_65520</name>
</gene>
<dbReference type="EMBL" id="CP036426">
    <property type="protein sequence ID" value="QDV38597.1"/>
    <property type="molecule type" value="Genomic_DNA"/>
</dbReference>
<evidence type="ECO:0000256" key="1">
    <source>
        <dbReference type="SAM" id="Phobius"/>
    </source>
</evidence>
<sequence length="487" mass="50472">MREVRTVGLLGILLALALLMGLSYRGWSVLLVAPAAAMLAAALSGEPLLAHWTQTFMGGASRFVAQWFPLFLLGGLFGKLMDDSGSIASIARFLTGRLGTRRAMLSVVIASTVVTYGGVSVFVAFFVLVPMAQELFRAADIPRRLMPATICLGAFTYTMSALPGSPSINNAIPMPYFGTTPFAAPGLGIIAAIVTLAFGMWWLNRAEAAARRAGEGFGGGSAAAPALDERIREHATATGDFDPAEIRLGGQSEGGPPTVLAILPLVVVIVMNFLMSLVVLLRLDFSYLAGEAWGGTSIGALAGIWSVALALAAGSLTLVLLNSRRLESLRVSMDSGANSSVLPVMTVGSLVGFGAVVAALPAFGAVRDAVLSIQGGPLISLTVSMNTLAAMTGSASGGMAIALDALGETYMRLAGEQGIAPSLLHRVSTISAGTLDALPHNGTVLTVLQVSRLTHRESYFDMIMTVKVSTILALVVVLILGSAFGSF</sequence>
<feature type="transmembrane region" description="Helical" evidence="1">
    <location>
        <begin position="103"/>
        <end position="128"/>
    </location>
</feature>
<evidence type="ECO:0000313" key="3">
    <source>
        <dbReference type="Proteomes" id="UP000317835"/>
    </source>
</evidence>
<organism evidence="2 3">
    <name type="scientific">Tautonia plasticadhaerens</name>
    <dbReference type="NCBI Taxonomy" id="2527974"/>
    <lineage>
        <taxon>Bacteria</taxon>
        <taxon>Pseudomonadati</taxon>
        <taxon>Planctomycetota</taxon>
        <taxon>Planctomycetia</taxon>
        <taxon>Isosphaerales</taxon>
        <taxon>Isosphaeraceae</taxon>
        <taxon>Tautonia</taxon>
    </lineage>
</organism>
<dbReference type="Proteomes" id="UP000317835">
    <property type="component" value="Chromosome"/>
</dbReference>
<keyword evidence="1" id="KW-0812">Transmembrane</keyword>
<dbReference type="KEGG" id="tpla:ElP_65520"/>
<keyword evidence="1" id="KW-1133">Transmembrane helix</keyword>
<dbReference type="InterPro" id="IPR003474">
    <property type="entry name" value="Glcn_transporter"/>
</dbReference>
<name>A0A518HCM7_9BACT</name>
<feature type="transmembrane region" description="Helical" evidence="1">
    <location>
        <begin position="64"/>
        <end position="82"/>
    </location>
</feature>
<feature type="transmembrane region" description="Helical" evidence="1">
    <location>
        <begin position="300"/>
        <end position="321"/>
    </location>
</feature>
<feature type="transmembrane region" description="Helical" evidence="1">
    <location>
        <begin position="462"/>
        <end position="484"/>
    </location>
</feature>
<protein>
    <submittedName>
        <fullName evidence="2">Fructuronate transporter</fullName>
    </submittedName>
</protein>
<feature type="transmembrane region" description="Helical" evidence="1">
    <location>
        <begin position="259"/>
        <end position="280"/>
    </location>
</feature>
<feature type="transmembrane region" description="Helical" evidence="1">
    <location>
        <begin position="182"/>
        <end position="203"/>
    </location>
</feature>
<dbReference type="GO" id="GO:0005886">
    <property type="term" value="C:plasma membrane"/>
    <property type="evidence" value="ECO:0007669"/>
    <property type="project" value="TreeGrafter"/>
</dbReference>
<dbReference type="PANTHER" id="PTHR30354:SF7">
    <property type="entry name" value="BLL7963 PROTEIN"/>
    <property type="match status" value="1"/>
</dbReference>
<accession>A0A518HCM7</accession>
<evidence type="ECO:0000313" key="2">
    <source>
        <dbReference type="EMBL" id="QDV38597.1"/>
    </source>
</evidence>
<proteinExistence type="predicted"/>
<dbReference type="GO" id="GO:0015128">
    <property type="term" value="F:gluconate transmembrane transporter activity"/>
    <property type="evidence" value="ECO:0007669"/>
    <property type="project" value="InterPro"/>
</dbReference>
<dbReference type="PANTHER" id="PTHR30354">
    <property type="entry name" value="GNT FAMILY GLUCONATE TRANSPORTER"/>
    <property type="match status" value="1"/>
</dbReference>
<keyword evidence="1" id="KW-0472">Membrane</keyword>
<dbReference type="AlphaFoldDB" id="A0A518HCM7"/>
<feature type="transmembrane region" description="Helical" evidence="1">
    <location>
        <begin position="341"/>
        <end position="366"/>
    </location>
</feature>
<dbReference type="Pfam" id="PF02447">
    <property type="entry name" value="GntP_permease"/>
    <property type="match status" value="1"/>
</dbReference>
<reference evidence="2 3" key="1">
    <citation type="submission" date="2019-02" db="EMBL/GenBank/DDBJ databases">
        <title>Deep-cultivation of Planctomycetes and their phenomic and genomic characterization uncovers novel biology.</title>
        <authorList>
            <person name="Wiegand S."/>
            <person name="Jogler M."/>
            <person name="Boedeker C."/>
            <person name="Pinto D."/>
            <person name="Vollmers J."/>
            <person name="Rivas-Marin E."/>
            <person name="Kohn T."/>
            <person name="Peeters S.H."/>
            <person name="Heuer A."/>
            <person name="Rast P."/>
            <person name="Oberbeckmann S."/>
            <person name="Bunk B."/>
            <person name="Jeske O."/>
            <person name="Meyerdierks A."/>
            <person name="Storesund J.E."/>
            <person name="Kallscheuer N."/>
            <person name="Luecker S."/>
            <person name="Lage O.M."/>
            <person name="Pohl T."/>
            <person name="Merkel B.J."/>
            <person name="Hornburger P."/>
            <person name="Mueller R.-W."/>
            <person name="Bruemmer F."/>
            <person name="Labrenz M."/>
            <person name="Spormann A.M."/>
            <person name="Op den Camp H."/>
            <person name="Overmann J."/>
            <person name="Amann R."/>
            <person name="Jetten M.S.M."/>
            <person name="Mascher T."/>
            <person name="Medema M.H."/>
            <person name="Devos D.P."/>
            <person name="Kaster A.-K."/>
            <person name="Ovreas L."/>
            <person name="Rohde M."/>
            <person name="Galperin M.Y."/>
            <person name="Jogler C."/>
        </authorList>
    </citation>
    <scope>NUCLEOTIDE SEQUENCE [LARGE SCALE GENOMIC DNA]</scope>
    <source>
        <strain evidence="2 3">ElP</strain>
    </source>
</reference>
<feature type="transmembrane region" description="Helical" evidence="1">
    <location>
        <begin position="378"/>
        <end position="403"/>
    </location>
</feature>
<keyword evidence="3" id="KW-1185">Reference proteome</keyword>